<name>A0A9L0IKC0_EQUAS</name>
<proteinExistence type="predicted"/>
<protein>
    <submittedName>
        <fullName evidence="2">Cancer/testis antigen 83</fullName>
    </submittedName>
</protein>
<gene>
    <name evidence="2" type="primary">CT83</name>
</gene>
<reference evidence="2" key="2">
    <citation type="submission" date="2025-08" db="UniProtKB">
        <authorList>
            <consortium name="Ensembl"/>
        </authorList>
    </citation>
    <scope>IDENTIFICATION</scope>
</reference>
<dbReference type="AlphaFoldDB" id="A0A9L0IKC0"/>
<dbReference type="PANTHER" id="PTHR38650:SF1">
    <property type="entry name" value="KITA-KYUSHU LUNG CANCER ANTIGEN 1"/>
    <property type="match status" value="1"/>
</dbReference>
<dbReference type="GeneTree" id="ENSGT00390000018873"/>
<dbReference type="Proteomes" id="UP000694387">
    <property type="component" value="Chromosome X"/>
</dbReference>
<feature type="chain" id="PRO_5040382694" evidence="1">
    <location>
        <begin position="22"/>
        <end position="110"/>
    </location>
</feature>
<feature type="signal peptide" evidence="1">
    <location>
        <begin position="1"/>
        <end position="21"/>
    </location>
</feature>
<evidence type="ECO:0000313" key="2">
    <source>
        <dbReference type="Ensembl" id="ENSEASP00005040597.1"/>
    </source>
</evidence>
<organism evidence="2 3">
    <name type="scientific">Equus asinus</name>
    <name type="common">Donkey</name>
    <name type="synonym">Equus africanus asinus</name>
    <dbReference type="NCBI Taxonomy" id="9793"/>
    <lineage>
        <taxon>Eukaryota</taxon>
        <taxon>Metazoa</taxon>
        <taxon>Chordata</taxon>
        <taxon>Craniata</taxon>
        <taxon>Vertebrata</taxon>
        <taxon>Euteleostomi</taxon>
        <taxon>Mammalia</taxon>
        <taxon>Eutheria</taxon>
        <taxon>Laurasiatheria</taxon>
        <taxon>Perissodactyla</taxon>
        <taxon>Equidae</taxon>
        <taxon>Equus</taxon>
    </lineage>
</organism>
<dbReference type="InterPro" id="IPR027940">
    <property type="entry name" value="KKLCAg1"/>
</dbReference>
<dbReference type="Pfam" id="PF15204">
    <property type="entry name" value="KKLCAg1"/>
    <property type="match status" value="1"/>
</dbReference>
<reference evidence="2" key="3">
    <citation type="submission" date="2025-09" db="UniProtKB">
        <authorList>
            <consortium name="Ensembl"/>
        </authorList>
    </citation>
    <scope>IDENTIFICATION</scope>
</reference>
<keyword evidence="3" id="KW-1185">Reference proteome</keyword>
<evidence type="ECO:0000313" key="3">
    <source>
        <dbReference type="Proteomes" id="UP000694387"/>
    </source>
</evidence>
<dbReference type="Ensembl" id="ENSEAST00005067231.1">
    <property type="protein sequence ID" value="ENSEASP00005040597.1"/>
    <property type="gene ID" value="ENSEASG00005032681.1"/>
</dbReference>
<sequence length="110" mass="12487">MSVLFLLVSGVLFAFMFVCWKNQLQRNAGEMSSSSTSLALVRLYSSTGSTNRNTEILRVNSLSRDILINFPHSIAMQKQILVNLRTVEYKLELERLLVTRGSNSNWKSTD</sequence>
<keyword evidence="1" id="KW-0732">Signal</keyword>
<dbReference type="PANTHER" id="PTHR38650">
    <property type="entry name" value="KITA-KYUSHU LUNG CANCER ANTIGEN 1"/>
    <property type="match status" value="1"/>
</dbReference>
<accession>A0A9L0IKC0</accession>
<evidence type="ECO:0000256" key="1">
    <source>
        <dbReference type="SAM" id="SignalP"/>
    </source>
</evidence>
<reference evidence="2 3" key="1">
    <citation type="journal article" date="2020" name="Nat. Commun.">
        <title>Donkey genomes provide new insights into domestication and selection for coat color.</title>
        <authorList>
            <person name="Wang"/>
            <person name="C."/>
            <person name="Li"/>
            <person name="H."/>
            <person name="Guo"/>
            <person name="Y."/>
            <person name="Huang"/>
            <person name="J."/>
            <person name="Sun"/>
            <person name="Y."/>
            <person name="Min"/>
            <person name="J."/>
            <person name="Wang"/>
            <person name="J."/>
            <person name="Fang"/>
            <person name="X."/>
            <person name="Zhao"/>
            <person name="Z."/>
            <person name="Wang"/>
            <person name="S."/>
            <person name="Zhang"/>
            <person name="Y."/>
            <person name="Liu"/>
            <person name="Q."/>
            <person name="Jiang"/>
            <person name="Q."/>
            <person name="Wang"/>
            <person name="X."/>
            <person name="Guo"/>
            <person name="Y."/>
            <person name="Yang"/>
            <person name="C."/>
            <person name="Wang"/>
            <person name="Y."/>
            <person name="Tian"/>
            <person name="F."/>
            <person name="Zhuang"/>
            <person name="G."/>
            <person name="Fan"/>
            <person name="Y."/>
            <person name="Gao"/>
            <person name="Q."/>
            <person name="Li"/>
            <person name="Y."/>
            <person name="Ju"/>
            <person name="Z."/>
            <person name="Li"/>
            <person name="J."/>
            <person name="Li"/>
            <person name="R."/>
            <person name="Hou"/>
            <person name="M."/>
            <person name="Yang"/>
            <person name="G."/>
            <person name="Liu"/>
            <person name="G."/>
            <person name="Liu"/>
            <person name="W."/>
            <person name="Guo"/>
            <person name="J."/>
            <person name="Pan"/>
            <person name="S."/>
            <person name="Fan"/>
            <person name="G."/>
            <person name="Zhang"/>
            <person name="W."/>
            <person name="Zhang"/>
            <person name="R."/>
            <person name="Yu"/>
            <person name="J."/>
            <person name="Zhang"/>
            <person name="X."/>
            <person name="Yin"/>
            <person name="Q."/>
            <person name="Ji"/>
            <person name="C."/>
            <person name="Jin"/>
            <person name="Y."/>
            <person name="Yue"/>
            <person name="G."/>
            <person name="Liu"/>
            <person name="M."/>
            <person name="Xu"/>
            <person name="J."/>
            <person name="Liu"/>
            <person name="S."/>
            <person name="Jordana"/>
            <person name="J."/>
            <person name="Noce"/>
            <person name="A."/>
            <person name="Amills"/>
            <person name="M."/>
            <person name="Wu"/>
            <person name="D.D."/>
            <person name="Li"/>
            <person name="S."/>
            <person name="Zhou"/>
            <person name="X. and Zhong"/>
            <person name="J."/>
        </authorList>
    </citation>
    <scope>NUCLEOTIDE SEQUENCE [LARGE SCALE GENOMIC DNA]</scope>
</reference>